<dbReference type="EMBL" id="BOPV01000001">
    <property type="protein sequence ID" value="GIL38319.1"/>
    <property type="molecule type" value="Genomic_DNA"/>
</dbReference>
<keyword evidence="2" id="KW-1185">Reference proteome</keyword>
<accession>A0A8S8X9P6</accession>
<dbReference type="Proteomes" id="UP000681075">
    <property type="component" value="Unassembled WGS sequence"/>
</dbReference>
<sequence length="81" mass="8701">MFAKLLVLAAILFAVWYGARWIARVDAARKRWEAAKQAPAPDEAHASRVVDATETVKCRICHAYVAAGATQGCGRADCPTG</sequence>
<dbReference type="RefSeq" id="WP_420241299.1">
    <property type="nucleotide sequence ID" value="NZ_BOPV01000001.1"/>
</dbReference>
<gene>
    <name evidence="1" type="ORF">TMPK1_05560</name>
</gene>
<evidence type="ECO:0000313" key="2">
    <source>
        <dbReference type="Proteomes" id="UP000681075"/>
    </source>
</evidence>
<dbReference type="AlphaFoldDB" id="A0A8S8X9P6"/>
<name>A0A8S8X9P6_9PROT</name>
<comment type="caution">
    <text evidence="1">The sequence shown here is derived from an EMBL/GenBank/DDBJ whole genome shotgun (WGS) entry which is preliminary data.</text>
</comment>
<reference evidence="1" key="1">
    <citation type="submission" date="2021-02" db="EMBL/GenBank/DDBJ databases">
        <title>Genome sequence of Rhodospirillales sp. strain TMPK1 isolated from soil.</title>
        <authorList>
            <person name="Nakai R."/>
            <person name="Kusada H."/>
            <person name="Tamaki H."/>
        </authorList>
    </citation>
    <scope>NUCLEOTIDE SEQUENCE</scope>
    <source>
        <strain evidence="1">TMPK1</strain>
    </source>
</reference>
<proteinExistence type="predicted"/>
<organism evidence="1 2">
    <name type="scientific">Roseiterribacter gracilis</name>
    <dbReference type="NCBI Taxonomy" id="2812848"/>
    <lineage>
        <taxon>Bacteria</taxon>
        <taxon>Pseudomonadati</taxon>
        <taxon>Pseudomonadota</taxon>
        <taxon>Alphaproteobacteria</taxon>
        <taxon>Rhodospirillales</taxon>
        <taxon>Roseiterribacteraceae</taxon>
        <taxon>Roseiterribacter</taxon>
    </lineage>
</organism>
<protein>
    <submittedName>
        <fullName evidence="1">Uncharacterized protein</fullName>
    </submittedName>
</protein>
<evidence type="ECO:0000313" key="1">
    <source>
        <dbReference type="EMBL" id="GIL38319.1"/>
    </source>
</evidence>